<dbReference type="Proteomes" id="UP000239867">
    <property type="component" value="Chromosome"/>
</dbReference>
<evidence type="ECO:0000313" key="4">
    <source>
        <dbReference type="Proteomes" id="UP000239867"/>
    </source>
</evidence>
<dbReference type="KEGG" id="deo:CAY53_10375"/>
<dbReference type="RefSeq" id="WP_104937051.1">
    <property type="nucleotide sequence ID" value="NZ_CP021255.1"/>
</dbReference>
<feature type="signal peptide" evidence="2">
    <location>
        <begin position="1"/>
        <end position="22"/>
    </location>
</feature>
<dbReference type="EMBL" id="CP021255">
    <property type="protein sequence ID" value="AVD71820.1"/>
    <property type="molecule type" value="Genomic_DNA"/>
</dbReference>
<accession>A0A2L1GQ67</accession>
<feature type="compositionally biased region" description="Basic and acidic residues" evidence="1">
    <location>
        <begin position="64"/>
        <end position="90"/>
    </location>
</feature>
<sequence length="110" mass="12082">MHKMPLVVLAGFFLLAAQSAVAAPHHKDCRPLWHKDRAAFERCVQGDNGQPGSVAPSPGQPAPDGKEQDMRPHNGQPRKDIVSDCTKRWGNDRNKVDACVRDAAANHPKR</sequence>
<organism evidence="3 4">
    <name type="scientific">Desulfobulbus oralis</name>
    <dbReference type="NCBI Taxonomy" id="1986146"/>
    <lineage>
        <taxon>Bacteria</taxon>
        <taxon>Pseudomonadati</taxon>
        <taxon>Thermodesulfobacteriota</taxon>
        <taxon>Desulfobulbia</taxon>
        <taxon>Desulfobulbales</taxon>
        <taxon>Desulfobulbaceae</taxon>
        <taxon>Desulfobulbus</taxon>
    </lineage>
</organism>
<name>A0A2L1GQ67_9BACT</name>
<proteinExistence type="predicted"/>
<evidence type="ECO:0000313" key="3">
    <source>
        <dbReference type="EMBL" id="AVD71820.1"/>
    </source>
</evidence>
<feature type="region of interest" description="Disordered" evidence="1">
    <location>
        <begin position="44"/>
        <end position="90"/>
    </location>
</feature>
<protein>
    <submittedName>
        <fullName evidence="3">Uncharacterized protein</fullName>
    </submittedName>
</protein>
<evidence type="ECO:0000256" key="1">
    <source>
        <dbReference type="SAM" id="MobiDB-lite"/>
    </source>
</evidence>
<gene>
    <name evidence="3" type="ORF">CAY53_10375</name>
</gene>
<feature type="chain" id="PRO_5014791833" evidence="2">
    <location>
        <begin position="23"/>
        <end position="110"/>
    </location>
</feature>
<evidence type="ECO:0000256" key="2">
    <source>
        <dbReference type="SAM" id="SignalP"/>
    </source>
</evidence>
<keyword evidence="2" id="KW-0732">Signal</keyword>
<reference evidence="3 4" key="1">
    <citation type="journal article" date="2018" name="MBio">
        <title>Insights into the evolution of host association through the isolation and characterization of a novel human periodontal pathobiont, Desulfobulbus oralis.</title>
        <authorList>
            <person name="Cross K.L."/>
            <person name="Chirania P."/>
            <person name="Xiong W."/>
            <person name="Beall C.J."/>
            <person name="Elkins J.G."/>
            <person name="Giannone R.J."/>
            <person name="Griffen A.L."/>
            <person name="Guss A.M."/>
            <person name="Hettich R.L."/>
            <person name="Joshi S.S."/>
            <person name="Mokrzan E.M."/>
            <person name="Martin R.K."/>
            <person name="Zhulin I.B."/>
            <person name="Leys E.J."/>
            <person name="Podar M."/>
        </authorList>
    </citation>
    <scope>NUCLEOTIDE SEQUENCE [LARGE SCALE GENOMIC DNA]</scope>
    <source>
        <strain evidence="3 4">ORNL</strain>
    </source>
</reference>
<keyword evidence="4" id="KW-1185">Reference proteome</keyword>
<dbReference type="AlphaFoldDB" id="A0A2L1GQ67"/>